<feature type="domain" description="Response regulatory" evidence="6">
    <location>
        <begin position="1"/>
        <end position="116"/>
    </location>
</feature>
<feature type="domain" description="OmpR/PhoB-type" evidence="7">
    <location>
        <begin position="126"/>
        <end position="222"/>
    </location>
</feature>
<dbReference type="Gene3D" id="3.40.50.2300">
    <property type="match status" value="1"/>
</dbReference>
<evidence type="ECO:0000259" key="7">
    <source>
        <dbReference type="PROSITE" id="PS51755"/>
    </source>
</evidence>
<feature type="non-terminal residue" evidence="8">
    <location>
        <position position="1"/>
    </location>
</feature>
<dbReference type="InterPro" id="IPR039420">
    <property type="entry name" value="WalR-like"/>
</dbReference>
<dbReference type="GO" id="GO:0005829">
    <property type="term" value="C:cytosol"/>
    <property type="evidence" value="ECO:0007669"/>
    <property type="project" value="TreeGrafter"/>
</dbReference>
<dbReference type="SMART" id="SM00862">
    <property type="entry name" value="Trans_reg_C"/>
    <property type="match status" value="1"/>
</dbReference>
<protein>
    <recommendedName>
        <fullName evidence="9">DNA-binding response regulator</fullName>
    </recommendedName>
</protein>
<dbReference type="Gene3D" id="6.10.250.690">
    <property type="match status" value="1"/>
</dbReference>
<evidence type="ECO:0000259" key="6">
    <source>
        <dbReference type="PROSITE" id="PS50110"/>
    </source>
</evidence>
<dbReference type="SMART" id="SM00448">
    <property type="entry name" value="REC"/>
    <property type="match status" value="1"/>
</dbReference>
<dbReference type="CDD" id="cd00383">
    <property type="entry name" value="trans_reg_C"/>
    <property type="match status" value="1"/>
</dbReference>
<keyword evidence="2" id="KW-0902">Two-component regulatory system</keyword>
<dbReference type="EMBL" id="UINC01032775">
    <property type="protein sequence ID" value="SVB20978.1"/>
    <property type="molecule type" value="Genomic_DNA"/>
</dbReference>
<proteinExistence type="predicted"/>
<dbReference type="InterPro" id="IPR001789">
    <property type="entry name" value="Sig_transdc_resp-reg_receiver"/>
</dbReference>
<dbReference type="GO" id="GO:0006355">
    <property type="term" value="P:regulation of DNA-templated transcription"/>
    <property type="evidence" value="ECO:0007669"/>
    <property type="project" value="InterPro"/>
</dbReference>
<dbReference type="GO" id="GO:0000976">
    <property type="term" value="F:transcription cis-regulatory region binding"/>
    <property type="evidence" value="ECO:0007669"/>
    <property type="project" value="TreeGrafter"/>
</dbReference>
<dbReference type="PROSITE" id="PS51755">
    <property type="entry name" value="OMPR_PHOB"/>
    <property type="match status" value="1"/>
</dbReference>
<evidence type="ECO:0000256" key="4">
    <source>
        <dbReference type="ARBA" id="ARBA00023125"/>
    </source>
</evidence>
<keyword evidence="1" id="KW-0597">Phosphoprotein</keyword>
<dbReference type="SUPFAM" id="SSF46894">
    <property type="entry name" value="C-terminal effector domain of the bipartite response regulators"/>
    <property type="match status" value="1"/>
</dbReference>
<dbReference type="InterPro" id="IPR011006">
    <property type="entry name" value="CheY-like_superfamily"/>
</dbReference>
<evidence type="ECO:0000256" key="3">
    <source>
        <dbReference type="ARBA" id="ARBA00023015"/>
    </source>
</evidence>
<dbReference type="PROSITE" id="PS50110">
    <property type="entry name" value="RESPONSE_REGULATORY"/>
    <property type="match status" value="1"/>
</dbReference>
<evidence type="ECO:0000256" key="5">
    <source>
        <dbReference type="ARBA" id="ARBA00023163"/>
    </source>
</evidence>
<dbReference type="InterPro" id="IPR036388">
    <property type="entry name" value="WH-like_DNA-bd_sf"/>
</dbReference>
<accession>A0A382C4H0</accession>
<sequence>VLVVDDEPDIVEIVQYNLEKAGYTVFTAEDGTTALKYAREQALSLIVLDLMLPGLEGTDVCRILKQDEQTRNIPILMLTAKGEETDRVVGLELGADDYVVKPFSPKELVLRINAILRRSQDNSAVSDMIHIGPLSLDIEGHMVMVNEMPVSLTATEFKLMTTLYERRGRVQSRDELLDVVWGYDYMGYGRTVDAHVKRLREKLGEASTLIETVRGVGYRFTK</sequence>
<dbReference type="FunFam" id="1.10.10.10:FF:000018">
    <property type="entry name" value="DNA-binding response regulator ResD"/>
    <property type="match status" value="1"/>
</dbReference>
<dbReference type="FunFam" id="3.40.50.2300:FF:000001">
    <property type="entry name" value="DNA-binding response regulator PhoB"/>
    <property type="match status" value="1"/>
</dbReference>
<organism evidence="8">
    <name type="scientific">marine metagenome</name>
    <dbReference type="NCBI Taxonomy" id="408172"/>
    <lineage>
        <taxon>unclassified sequences</taxon>
        <taxon>metagenomes</taxon>
        <taxon>ecological metagenomes</taxon>
    </lineage>
</organism>
<dbReference type="SUPFAM" id="SSF52172">
    <property type="entry name" value="CheY-like"/>
    <property type="match status" value="1"/>
</dbReference>
<dbReference type="GO" id="GO:0032993">
    <property type="term" value="C:protein-DNA complex"/>
    <property type="evidence" value="ECO:0007669"/>
    <property type="project" value="TreeGrafter"/>
</dbReference>
<dbReference type="AlphaFoldDB" id="A0A382C4H0"/>
<keyword evidence="3" id="KW-0805">Transcription regulation</keyword>
<evidence type="ECO:0008006" key="9">
    <source>
        <dbReference type="Google" id="ProtNLM"/>
    </source>
</evidence>
<dbReference type="PANTHER" id="PTHR48111:SF21">
    <property type="entry name" value="DNA-BINDING DUAL MASTER TRANSCRIPTIONAL REGULATOR RPAA"/>
    <property type="match status" value="1"/>
</dbReference>
<keyword evidence="5" id="KW-0804">Transcription</keyword>
<dbReference type="Pfam" id="PF00072">
    <property type="entry name" value="Response_reg"/>
    <property type="match status" value="1"/>
</dbReference>
<dbReference type="Gene3D" id="1.10.10.10">
    <property type="entry name" value="Winged helix-like DNA-binding domain superfamily/Winged helix DNA-binding domain"/>
    <property type="match status" value="1"/>
</dbReference>
<dbReference type="InterPro" id="IPR016032">
    <property type="entry name" value="Sig_transdc_resp-reg_C-effctor"/>
</dbReference>
<keyword evidence="4" id="KW-0238">DNA-binding</keyword>
<dbReference type="InterPro" id="IPR001867">
    <property type="entry name" value="OmpR/PhoB-type_DNA-bd"/>
</dbReference>
<evidence type="ECO:0000313" key="8">
    <source>
        <dbReference type="EMBL" id="SVB20978.1"/>
    </source>
</evidence>
<dbReference type="GO" id="GO:0000156">
    <property type="term" value="F:phosphorelay response regulator activity"/>
    <property type="evidence" value="ECO:0007669"/>
    <property type="project" value="TreeGrafter"/>
</dbReference>
<evidence type="ECO:0000256" key="2">
    <source>
        <dbReference type="ARBA" id="ARBA00023012"/>
    </source>
</evidence>
<reference evidence="8" key="1">
    <citation type="submission" date="2018-05" db="EMBL/GenBank/DDBJ databases">
        <authorList>
            <person name="Lanie J.A."/>
            <person name="Ng W.-L."/>
            <person name="Kazmierczak K.M."/>
            <person name="Andrzejewski T.M."/>
            <person name="Davidsen T.M."/>
            <person name="Wayne K.J."/>
            <person name="Tettelin H."/>
            <person name="Glass J.I."/>
            <person name="Rusch D."/>
            <person name="Podicherti R."/>
            <person name="Tsui H.-C.T."/>
            <person name="Winkler M.E."/>
        </authorList>
    </citation>
    <scope>NUCLEOTIDE SEQUENCE</scope>
</reference>
<gene>
    <name evidence="8" type="ORF">METZ01_LOCUS173832</name>
</gene>
<dbReference type="PANTHER" id="PTHR48111">
    <property type="entry name" value="REGULATOR OF RPOS"/>
    <property type="match status" value="1"/>
</dbReference>
<dbReference type="Pfam" id="PF00486">
    <property type="entry name" value="Trans_reg_C"/>
    <property type="match status" value="1"/>
</dbReference>
<name>A0A382C4H0_9ZZZZ</name>
<evidence type="ECO:0000256" key="1">
    <source>
        <dbReference type="ARBA" id="ARBA00022553"/>
    </source>
</evidence>